<reference evidence="4 5" key="1">
    <citation type="submission" date="2021-03" db="EMBL/GenBank/DDBJ databases">
        <title>Genomic and phenotypic characterization of Chloracidobacterium isolates provides evidence for multiple species.</title>
        <authorList>
            <person name="Saini M.K."/>
            <person name="Costas A.M.G."/>
            <person name="Tank M."/>
            <person name="Bryant D.A."/>
        </authorList>
    </citation>
    <scope>NUCLEOTIDE SEQUENCE [LARGE SCALE GENOMIC DNA]</scope>
    <source>
        <strain evidence="4 5">N</strain>
    </source>
</reference>
<dbReference type="InterPro" id="IPR031778">
    <property type="entry name" value="Sortilin_N"/>
</dbReference>
<organism evidence="4 5">
    <name type="scientific">Chloracidobacterium sp. N</name>
    <dbReference type="NCBI Taxonomy" id="2821540"/>
    <lineage>
        <taxon>Bacteria</taxon>
        <taxon>Pseudomonadati</taxon>
        <taxon>Acidobacteriota</taxon>
        <taxon>Terriglobia</taxon>
        <taxon>Terriglobales</taxon>
        <taxon>Acidobacteriaceae</taxon>
        <taxon>Chloracidobacterium</taxon>
        <taxon>Chloracidobacterium aggregatum</taxon>
    </lineage>
</organism>
<dbReference type="GO" id="GO:0016787">
    <property type="term" value="F:hydrolase activity"/>
    <property type="evidence" value="ECO:0007669"/>
    <property type="project" value="UniProtKB-KW"/>
</dbReference>
<dbReference type="Proteomes" id="UP000677668">
    <property type="component" value="Chromosome 1"/>
</dbReference>
<dbReference type="InterPro" id="IPR036278">
    <property type="entry name" value="Sialidase_sf"/>
</dbReference>
<feature type="compositionally biased region" description="Basic and acidic residues" evidence="2">
    <location>
        <begin position="829"/>
        <end position="850"/>
    </location>
</feature>
<keyword evidence="4" id="KW-0378">Hydrolase</keyword>
<protein>
    <submittedName>
        <fullName evidence="4">Glycosyl hydrolase</fullName>
    </submittedName>
</protein>
<accession>A0ABX8AWK1</accession>
<dbReference type="PANTHER" id="PTHR43739">
    <property type="entry name" value="XYLOGLUCANASE (EUROFUNG)"/>
    <property type="match status" value="1"/>
</dbReference>
<dbReference type="InterPro" id="IPR052025">
    <property type="entry name" value="Xyloglucanase_GH74"/>
</dbReference>
<dbReference type="RefSeq" id="WP_211421488.1">
    <property type="nucleotide sequence ID" value="NZ_CP072642.1"/>
</dbReference>
<dbReference type="Gene3D" id="2.60.40.4070">
    <property type="match status" value="1"/>
</dbReference>
<dbReference type="PANTHER" id="PTHR43739:SF5">
    <property type="entry name" value="EXO-ALPHA-SIALIDASE"/>
    <property type="match status" value="1"/>
</dbReference>
<dbReference type="InterPro" id="IPR015943">
    <property type="entry name" value="WD40/YVTN_repeat-like_dom_sf"/>
</dbReference>
<keyword evidence="5" id="KW-1185">Reference proteome</keyword>
<sequence>MSYRLLLVHCLVASLVVIPWLHPGALAQSTRQKKTESKPAAPTAADTKKETSPLNEAALAGLKFRSLGPAVASGRIAALAVDPRNRRRYFAAVASGGVWKTTNAGVTWTPVFDSQPSFSIGAVTIDPKHPFRIWVGTGENNSQRSVSYGDGVYRSDDDGRTWRNLGLKESEHIARILVDPRDSETVYVAAQGPLWRSGGDRGLYKTTDGGQTWQRILDISPDTGVTEVVMDPRNPDVMLAAAYQRRRHVWTLIDGGPESAIYKTTDGGKTWRKVTTGLPTVHLGRIGLAISPANPDVIYACVEAADGKGGIFRSLDGGETWERRNPFDQTAMYFSTIVADPRQVERVYVLNVFLMVSNDGGKTLTPMPGMRHVHVDHHALWIDPADPDYYLVGCDGGVYESFDRGQSWQFKANLPVTQFYDVTVDNSEPFYFIYGGTQDNNTLGGPSRTRHAHGITNADWFVTVGGDGFHVRVDPTDPNIVYCEYQYGNLFRFDRRTGERVGIQPKIGPDEPPLRWNWDSPFIISPHDHKRLYFAANRLFRSDDRGNSWRAVSGDLTRQLDRDRLKVFGKVWGPDAVAKHASTSFYGNITTIAESPMRENLLFVGTDDGLVQISEDGGATWRKLETFPGVPEQTFVSRIVPSRHDANVVYVAFDNHKNGDFKPYLLKSSDLGRTWSACGGNLPERGSVKCLSEDPVNPNVLFVGTEFGLWFTPNGGSRWVQLKGGLPTIAVRDIAIQTREHDLIIATFGRGFYVLDDYRALHTVTEDLLAQPAQTFPVRDAWLYVESEPLGGGKRGFQGDALYVADNPPFGAVLTYYLKEAPKTKKQRRQEAEKKGDDVPYPTRDELREEAQEEAPATFAVVTDEQGQVVRRITAPQEAGFNRVAWDLRTPAPQLPPPPREEENPFARPPVGWFVPPGTYTITLYQRADGVTSQLGTPQTFRVRFLDERAAEDVRAFEDFHRRLLTAQRTMHGALETAQEVQKRLTAVKQAILETPAADARLLDETTALTRRLDALMVRLRGDRVLQARNENTPPGLAERLSEIVAERSATLTRPTQTHEAQYAIVAEGLRQALGDLRALTDDLGRIEKTLESLGAPHTPGRFPSWPER</sequence>
<name>A0ABX8AWK1_9BACT</name>
<evidence type="ECO:0000256" key="1">
    <source>
        <dbReference type="ARBA" id="ARBA00022737"/>
    </source>
</evidence>
<dbReference type="SUPFAM" id="SSF50939">
    <property type="entry name" value="Sialidases"/>
    <property type="match status" value="1"/>
</dbReference>
<evidence type="ECO:0000313" key="4">
    <source>
        <dbReference type="EMBL" id="QUV93072.1"/>
    </source>
</evidence>
<feature type="region of interest" description="Disordered" evidence="2">
    <location>
        <begin position="824"/>
        <end position="855"/>
    </location>
</feature>
<feature type="domain" description="Sortilin N-terminal" evidence="3">
    <location>
        <begin position="152"/>
        <end position="279"/>
    </location>
</feature>
<dbReference type="Pfam" id="PF15902">
    <property type="entry name" value="Sortilin-Vps10"/>
    <property type="match status" value="1"/>
</dbReference>
<evidence type="ECO:0000259" key="3">
    <source>
        <dbReference type="Pfam" id="PF15902"/>
    </source>
</evidence>
<dbReference type="CDD" id="cd15482">
    <property type="entry name" value="Sialidase_non-viral"/>
    <property type="match status" value="2"/>
</dbReference>
<evidence type="ECO:0000313" key="5">
    <source>
        <dbReference type="Proteomes" id="UP000677668"/>
    </source>
</evidence>
<evidence type="ECO:0000256" key="2">
    <source>
        <dbReference type="SAM" id="MobiDB-lite"/>
    </source>
</evidence>
<feature type="region of interest" description="Disordered" evidence="2">
    <location>
        <begin position="28"/>
        <end position="52"/>
    </location>
</feature>
<dbReference type="Gene3D" id="2.130.10.10">
    <property type="entry name" value="YVTN repeat-like/Quinoprotein amine dehydrogenase"/>
    <property type="match status" value="5"/>
</dbReference>
<proteinExistence type="predicted"/>
<keyword evidence="1" id="KW-0677">Repeat</keyword>
<gene>
    <name evidence="4" type="ORF">J8C05_06700</name>
</gene>
<dbReference type="SUPFAM" id="SSF110296">
    <property type="entry name" value="Oligoxyloglucan reducing end-specific cellobiohydrolase"/>
    <property type="match status" value="1"/>
</dbReference>
<dbReference type="EMBL" id="CP072642">
    <property type="protein sequence ID" value="QUV93072.1"/>
    <property type="molecule type" value="Genomic_DNA"/>
</dbReference>